<dbReference type="EMBL" id="JBHSRF010000087">
    <property type="protein sequence ID" value="MFC6086437.1"/>
    <property type="molecule type" value="Genomic_DNA"/>
</dbReference>
<proteinExistence type="predicted"/>
<protein>
    <submittedName>
        <fullName evidence="2">DUF6571 family protein</fullName>
    </submittedName>
</protein>
<evidence type="ECO:0000313" key="2">
    <source>
        <dbReference type="EMBL" id="MFC6086437.1"/>
    </source>
</evidence>
<comment type="caution">
    <text evidence="2">The sequence shown here is derived from an EMBL/GenBank/DDBJ whole genome shotgun (WGS) entry which is preliminary data.</text>
</comment>
<organism evidence="2 3">
    <name type="scientific">Sphaerisporangium aureirubrum</name>
    <dbReference type="NCBI Taxonomy" id="1544736"/>
    <lineage>
        <taxon>Bacteria</taxon>
        <taxon>Bacillati</taxon>
        <taxon>Actinomycetota</taxon>
        <taxon>Actinomycetes</taxon>
        <taxon>Streptosporangiales</taxon>
        <taxon>Streptosporangiaceae</taxon>
        <taxon>Sphaerisporangium</taxon>
    </lineage>
</organism>
<accession>A0ABW1NVE5</accession>
<reference evidence="3" key="1">
    <citation type="journal article" date="2019" name="Int. J. Syst. Evol. Microbiol.">
        <title>The Global Catalogue of Microorganisms (GCM) 10K type strain sequencing project: providing services to taxonomists for standard genome sequencing and annotation.</title>
        <authorList>
            <consortium name="The Broad Institute Genomics Platform"/>
            <consortium name="The Broad Institute Genome Sequencing Center for Infectious Disease"/>
            <person name="Wu L."/>
            <person name="Ma J."/>
        </authorList>
    </citation>
    <scope>NUCLEOTIDE SEQUENCE [LARGE SCALE GENOMIC DNA]</scope>
    <source>
        <strain evidence="3">JCM 30346</strain>
    </source>
</reference>
<evidence type="ECO:0000259" key="1">
    <source>
        <dbReference type="Pfam" id="PF20211"/>
    </source>
</evidence>
<sequence length="637" mass="68641">MDDFISSLDHARNQIGEHTEAIRRVLTANAVPASSLHPISEIEHWIDTKLPDLRRRNQIAHATSNLPDWSPAGTLRLVPYKEDAASTSPAESRRLGTELADQYKQLHPDALLDPLLDQKYQKIIDALAEHVNDPEFTASFFATLGLEATMLLPVLARQRIGMQDGVGTVEPPSPNDKVLTTVSNAFATAVSAGSHIPGFAAIEEALRTHPMSRLDRFGTSLLVISGRFPAGWLAQVATVNGLTTGKPSAGFLHALGNNPTAARLALRLSTGDYTKDNTKLAALLTRFAGQTRGAYSDPEADAFGRMLAAAAGAYDEKDGAHSKDAATVAFTVMTTLGKVDLGQATRIHMSEIAGSYATEILEGANLGDTNHILDSSNTRVTSSLPGLKPSFRLSPEDTYHFLKTFTDTLANQAPFQAGMGLLTTRLINEAVPQMIKSKDPTRLDDTFGALGNVRGFELAARETWGNAQDQAAEESRQLASLLIGNAAGAVGLAFTGAGAVAYTALSSIWSYYDTTKAEPESEIDKIRATDARETLGRQHTIAQALLDAGFSPSISPKAYDITNQSGIKIAEQSGKLRPFSELIDLSTPGYDALDRWFIANGMGGNDSLALGQLTNRYADRFEGRKQRSMLRSLEFDR</sequence>
<dbReference type="RefSeq" id="WP_380761624.1">
    <property type="nucleotide sequence ID" value="NZ_JBHSRF010000087.1"/>
</dbReference>
<dbReference type="Pfam" id="PF20211">
    <property type="entry name" value="DUF6571"/>
    <property type="match status" value="1"/>
</dbReference>
<evidence type="ECO:0000313" key="3">
    <source>
        <dbReference type="Proteomes" id="UP001596137"/>
    </source>
</evidence>
<dbReference type="Proteomes" id="UP001596137">
    <property type="component" value="Unassembled WGS sequence"/>
</dbReference>
<keyword evidence="3" id="KW-1185">Reference proteome</keyword>
<dbReference type="InterPro" id="IPR046701">
    <property type="entry name" value="DUF6571"/>
</dbReference>
<feature type="domain" description="DUF6571" evidence="1">
    <location>
        <begin position="247"/>
        <end position="563"/>
    </location>
</feature>
<gene>
    <name evidence="2" type="ORF">ACFP1K_35065</name>
</gene>
<name>A0ABW1NVE5_9ACTN</name>